<dbReference type="EMBL" id="JANLCJ010000002">
    <property type="protein sequence ID" value="MCS5733610.1"/>
    <property type="molecule type" value="Genomic_DNA"/>
</dbReference>
<reference evidence="2" key="1">
    <citation type="submission" date="2022-08" db="EMBL/GenBank/DDBJ databases">
        <authorList>
            <person name="Deng Y."/>
            <person name="Han X.-F."/>
            <person name="Zhang Y.-Q."/>
        </authorList>
    </citation>
    <scope>NUCLEOTIDE SEQUENCE</scope>
    <source>
        <strain evidence="2">CPCC 203386</strain>
    </source>
</reference>
<gene>
    <name evidence="2" type="ORF">N1032_07645</name>
</gene>
<dbReference type="RefSeq" id="WP_259538427.1">
    <property type="nucleotide sequence ID" value="NZ_JANLCJ010000002.1"/>
</dbReference>
<dbReference type="SMART" id="SM00332">
    <property type="entry name" value="PP2Cc"/>
    <property type="match status" value="1"/>
</dbReference>
<evidence type="ECO:0000259" key="1">
    <source>
        <dbReference type="PROSITE" id="PS51746"/>
    </source>
</evidence>
<feature type="domain" description="PPM-type phosphatase" evidence="1">
    <location>
        <begin position="26"/>
        <end position="256"/>
    </location>
</feature>
<dbReference type="PANTHER" id="PTHR47992">
    <property type="entry name" value="PROTEIN PHOSPHATASE"/>
    <property type="match status" value="1"/>
</dbReference>
<dbReference type="CDD" id="cd00143">
    <property type="entry name" value="PP2Cc"/>
    <property type="match status" value="1"/>
</dbReference>
<organism evidence="2 3">
    <name type="scientific">Herbiconiux daphne</name>
    <dbReference type="NCBI Taxonomy" id="2970914"/>
    <lineage>
        <taxon>Bacteria</taxon>
        <taxon>Bacillati</taxon>
        <taxon>Actinomycetota</taxon>
        <taxon>Actinomycetes</taxon>
        <taxon>Micrococcales</taxon>
        <taxon>Microbacteriaceae</taxon>
        <taxon>Herbiconiux</taxon>
    </lineage>
</organism>
<dbReference type="SUPFAM" id="SSF81606">
    <property type="entry name" value="PP2C-like"/>
    <property type="match status" value="1"/>
</dbReference>
<proteinExistence type="predicted"/>
<protein>
    <submittedName>
        <fullName evidence="2">Protein phosphatase 2C domain-containing protein</fullName>
    </submittedName>
</protein>
<dbReference type="Pfam" id="PF13672">
    <property type="entry name" value="PP2C_2"/>
    <property type="match status" value="1"/>
</dbReference>
<dbReference type="SMART" id="SM00331">
    <property type="entry name" value="PP2C_SIG"/>
    <property type="match status" value="1"/>
</dbReference>
<dbReference type="Proteomes" id="UP001165586">
    <property type="component" value="Unassembled WGS sequence"/>
</dbReference>
<dbReference type="PROSITE" id="PS51746">
    <property type="entry name" value="PPM_2"/>
    <property type="match status" value="1"/>
</dbReference>
<accession>A0ABT2H120</accession>
<evidence type="ECO:0000313" key="2">
    <source>
        <dbReference type="EMBL" id="MCS5733610.1"/>
    </source>
</evidence>
<sequence>MTQIGRTSARVSVTREGAHPRRVTLSWAALTDKGNRRAVNEDSAISDVPLFAVADGMGGHSAGDIASAAVVERLGEITDAVTTPATIEEALSKALTDIDRVGDESALGTGTTVTGVALSEVDDDLAWTVFNIGDSRVYLFADGELRQLTIDHSVVQELIDAGLITRDQAEHHPDSNVITRAVGFHEKPVPDYLSLPVVAGQRILICSDGLTKELTDFGIRHYLSTTPTAERAAAELVTASLANGGRDNVTVVVVDVESDSVTTDSAEAPAPRRGFGRG</sequence>
<dbReference type="Gene3D" id="3.60.40.10">
    <property type="entry name" value="PPM-type phosphatase domain"/>
    <property type="match status" value="1"/>
</dbReference>
<name>A0ABT2H120_9MICO</name>
<keyword evidence="3" id="KW-1185">Reference proteome</keyword>
<dbReference type="InterPro" id="IPR015655">
    <property type="entry name" value="PP2C"/>
</dbReference>
<evidence type="ECO:0000313" key="3">
    <source>
        <dbReference type="Proteomes" id="UP001165586"/>
    </source>
</evidence>
<dbReference type="InterPro" id="IPR001932">
    <property type="entry name" value="PPM-type_phosphatase-like_dom"/>
</dbReference>
<dbReference type="InterPro" id="IPR036457">
    <property type="entry name" value="PPM-type-like_dom_sf"/>
</dbReference>
<comment type="caution">
    <text evidence="2">The sequence shown here is derived from an EMBL/GenBank/DDBJ whole genome shotgun (WGS) entry which is preliminary data.</text>
</comment>